<sequence length="97" mass="10940">MTSPSVPPASGAQLAHAYCRKADILNRGVSGYNSRWLPLFRDSLAQFTLSDKILLYILWLGTNDACLPGYPHHVLLSEFKENLRTMITELRTHPLTQ</sequence>
<keyword evidence="2" id="KW-1185">Reference proteome</keyword>
<dbReference type="PANTHER" id="PTHR14209:SF19">
    <property type="entry name" value="ISOAMYL ACETATE-HYDROLYZING ESTERASE 1 HOMOLOG"/>
    <property type="match status" value="1"/>
</dbReference>
<dbReference type="PANTHER" id="PTHR14209">
    <property type="entry name" value="ISOAMYL ACETATE-HYDROLYZING ESTERASE 1"/>
    <property type="match status" value="1"/>
</dbReference>
<gene>
    <name evidence="1" type="ORF">L211DRAFT_872335</name>
</gene>
<dbReference type="OrthoDB" id="671439at2759"/>
<dbReference type="Proteomes" id="UP000267821">
    <property type="component" value="Unassembled WGS sequence"/>
</dbReference>
<protein>
    <submittedName>
        <fullName evidence="1">Uncharacterized protein</fullName>
    </submittedName>
</protein>
<dbReference type="Gene3D" id="3.40.50.1110">
    <property type="entry name" value="SGNH hydrolase"/>
    <property type="match status" value="1"/>
</dbReference>
<evidence type="ECO:0000313" key="1">
    <source>
        <dbReference type="EMBL" id="RPB29397.1"/>
    </source>
</evidence>
<dbReference type="InterPro" id="IPR036514">
    <property type="entry name" value="SGNH_hydro_sf"/>
</dbReference>
<dbReference type="InParanoid" id="A0A3N4M301"/>
<reference evidence="1 2" key="1">
    <citation type="journal article" date="2018" name="Nat. Ecol. Evol.">
        <title>Pezizomycetes genomes reveal the molecular basis of ectomycorrhizal truffle lifestyle.</title>
        <authorList>
            <person name="Murat C."/>
            <person name="Payen T."/>
            <person name="Noel B."/>
            <person name="Kuo A."/>
            <person name="Morin E."/>
            <person name="Chen J."/>
            <person name="Kohler A."/>
            <person name="Krizsan K."/>
            <person name="Balestrini R."/>
            <person name="Da Silva C."/>
            <person name="Montanini B."/>
            <person name="Hainaut M."/>
            <person name="Levati E."/>
            <person name="Barry K.W."/>
            <person name="Belfiori B."/>
            <person name="Cichocki N."/>
            <person name="Clum A."/>
            <person name="Dockter R.B."/>
            <person name="Fauchery L."/>
            <person name="Guy J."/>
            <person name="Iotti M."/>
            <person name="Le Tacon F."/>
            <person name="Lindquist E.A."/>
            <person name="Lipzen A."/>
            <person name="Malagnac F."/>
            <person name="Mello A."/>
            <person name="Molinier V."/>
            <person name="Miyauchi S."/>
            <person name="Poulain J."/>
            <person name="Riccioni C."/>
            <person name="Rubini A."/>
            <person name="Sitrit Y."/>
            <person name="Splivallo R."/>
            <person name="Traeger S."/>
            <person name="Wang M."/>
            <person name="Zifcakova L."/>
            <person name="Wipf D."/>
            <person name="Zambonelli A."/>
            <person name="Paolocci F."/>
            <person name="Nowrousian M."/>
            <person name="Ottonello S."/>
            <person name="Baldrian P."/>
            <person name="Spatafora J.W."/>
            <person name="Henrissat B."/>
            <person name="Nagy L.G."/>
            <person name="Aury J.M."/>
            <person name="Wincker P."/>
            <person name="Grigoriev I.V."/>
            <person name="Bonfante P."/>
            <person name="Martin F.M."/>
        </authorList>
    </citation>
    <scope>NUCLEOTIDE SEQUENCE [LARGE SCALE GENOMIC DNA]</scope>
    <source>
        <strain evidence="1 2">ATCC MYA-4762</strain>
    </source>
</reference>
<accession>A0A3N4M301</accession>
<dbReference type="STRING" id="1051890.A0A3N4M301"/>
<dbReference type="AlphaFoldDB" id="A0A3N4M301"/>
<evidence type="ECO:0000313" key="2">
    <source>
        <dbReference type="Proteomes" id="UP000267821"/>
    </source>
</evidence>
<dbReference type="SUPFAM" id="SSF52266">
    <property type="entry name" value="SGNH hydrolase"/>
    <property type="match status" value="1"/>
</dbReference>
<dbReference type="EMBL" id="ML121527">
    <property type="protein sequence ID" value="RPB29397.1"/>
    <property type="molecule type" value="Genomic_DNA"/>
</dbReference>
<organism evidence="1 2">
    <name type="scientific">Terfezia boudieri ATCC MYA-4762</name>
    <dbReference type="NCBI Taxonomy" id="1051890"/>
    <lineage>
        <taxon>Eukaryota</taxon>
        <taxon>Fungi</taxon>
        <taxon>Dikarya</taxon>
        <taxon>Ascomycota</taxon>
        <taxon>Pezizomycotina</taxon>
        <taxon>Pezizomycetes</taxon>
        <taxon>Pezizales</taxon>
        <taxon>Pezizaceae</taxon>
        <taxon>Terfezia</taxon>
    </lineage>
</organism>
<name>A0A3N4M301_9PEZI</name>
<proteinExistence type="predicted"/>
<dbReference type="InterPro" id="IPR045136">
    <property type="entry name" value="Iah1-like"/>
</dbReference>